<organism evidence="2">
    <name type="scientific">mine drainage metagenome</name>
    <dbReference type="NCBI Taxonomy" id="410659"/>
    <lineage>
        <taxon>unclassified sequences</taxon>
        <taxon>metagenomes</taxon>
        <taxon>ecological metagenomes</taxon>
    </lineage>
</organism>
<reference evidence="2" key="1">
    <citation type="submission" date="2016-10" db="EMBL/GenBank/DDBJ databases">
        <title>Sequence of Gallionella enrichment culture.</title>
        <authorList>
            <person name="Poehlein A."/>
            <person name="Muehling M."/>
            <person name="Daniel R."/>
        </authorList>
    </citation>
    <scope>NUCLEOTIDE SEQUENCE</scope>
</reference>
<comment type="caution">
    <text evidence="2">The sequence shown here is derived from an EMBL/GenBank/DDBJ whole genome shotgun (WGS) entry which is preliminary data.</text>
</comment>
<dbReference type="EMBL" id="MLJW01001167">
    <property type="protein sequence ID" value="OIQ79735.1"/>
    <property type="molecule type" value="Genomic_DNA"/>
</dbReference>
<sequence length="50" mass="5594">MLVQAGLRIADIFAEAEHDAEFFGLNAVKAGHGPDRDRRRNPAKEKFPCK</sequence>
<accession>A0A1J5QIG1</accession>
<proteinExistence type="predicted"/>
<dbReference type="AlphaFoldDB" id="A0A1J5QIG1"/>
<feature type="compositionally biased region" description="Basic and acidic residues" evidence="1">
    <location>
        <begin position="32"/>
        <end position="50"/>
    </location>
</feature>
<name>A0A1J5QIG1_9ZZZZ</name>
<gene>
    <name evidence="2" type="ORF">GALL_385240</name>
</gene>
<protein>
    <submittedName>
        <fullName evidence="2">Uncharacterized protein</fullName>
    </submittedName>
</protein>
<evidence type="ECO:0000313" key="2">
    <source>
        <dbReference type="EMBL" id="OIQ79735.1"/>
    </source>
</evidence>
<evidence type="ECO:0000256" key="1">
    <source>
        <dbReference type="SAM" id="MobiDB-lite"/>
    </source>
</evidence>
<feature type="region of interest" description="Disordered" evidence="1">
    <location>
        <begin position="28"/>
        <end position="50"/>
    </location>
</feature>